<dbReference type="EMBL" id="JAUSWH010000005">
    <property type="protein sequence ID" value="MDQ0455599.1"/>
    <property type="molecule type" value="Genomic_DNA"/>
</dbReference>
<accession>A0ABU0IBJ0</accession>
<dbReference type="Proteomes" id="UP001235269">
    <property type="component" value="Unassembled WGS sequence"/>
</dbReference>
<dbReference type="InterPro" id="IPR021068">
    <property type="entry name" value="HTH_DNA-bd"/>
</dbReference>
<keyword evidence="4" id="KW-1185">Reference proteome</keyword>
<comment type="caution">
    <text evidence="3">The sequence shown here is derived from an EMBL/GenBank/DDBJ whole genome shotgun (WGS) entry which is preliminary data.</text>
</comment>
<protein>
    <recommendedName>
        <fullName evidence="5">HTH DNA binding domain-containing protein</fullName>
    </recommendedName>
</protein>
<evidence type="ECO:0000313" key="4">
    <source>
        <dbReference type="Proteomes" id="UP001235269"/>
    </source>
</evidence>
<feature type="domain" description="HTH DNA binding" evidence="2">
    <location>
        <begin position="285"/>
        <end position="338"/>
    </location>
</feature>
<name>A0ABU0IBJ0_9HYPH</name>
<dbReference type="NCBIfam" id="NF040876">
    <property type="entry name" value="RHE_PE00001_fam"/>
    <property type="match status" value="1"/>
</dbReference>
<proteinExistence type="predicted"/>
<dbReference type="Pfam" id="PF07756">
    <property type="entry name" value="DUF1612"/>
    <property type="match status" value="1"/>
</dbReference>
<organism evidence="3 4">
    <name type="scientific">Rhizobium paknamense</name>
    <dbReference type="NCBI Taxonomy" id="1206817"/>
    <lineage>
        <taxon>Bacteria</taxon>
        <taxon>Pseudomonadati</taxon>
        <taxon>Pseudomonadota</taxon>
        <taxon>Alphaproteobacteria</taxon>
        <taxon>Hyphomicrobiales</taxon>
        <taxon>Rhizobiaceae</taxon>
        <taxon>Rhizobium/Agrobacterium group</taxon>
        <taxon>Rhizobium</taxon>
    </lineage>
</organism>
<dbReference type="InterPro" id="IPR011670">
    <property type="entry name" value="DUF1612"/>
</dbReference>
<reference evidence="3 4" key="1">
    <citation type="submission" date="2023-07" db="EMBL/GenBank/DDBJ databases">
        <title>Genomic Encyclopedia of Type Strains, Phase IV (KMG-IV): sequencing the most valuable type-strain genomes for metagenomic binning, comparative biology and taxonomic classification.</title>
        <authorList>
            <person name="Goeker M."/>
        </authorList>
    </citation>
    <scope>NUCLEOTIDE SEQUENCE [LARGE SCALE GENOMIC DNA]</scope>
    <source>
        <strain evidence="3 4">DSM 100301</strain>
    </source>
</reference>
<evidence type="ECO:0000259" key="2">
    <source>
        <dbReference type="Pfam" id="PF11972"/>
    </source>
</evidence>
<evidence type="ECO:0008006" key="5">
    <source>
        <dbReference type="Google" id="ProtNLM"/>
    </source>
</evidence>
<evidence type="ECO:0000313" key="3">
    <source>
        <dbReference type="EMBL" id="MDQ0455599.1"/>
    </source>
</evidence>
<dbReference type="InterPro" id="IPR048017">
    <property type="entry name" value="Y4cF-like"/>
</dbReference>
<gene>
    <name evidence="3" type="ORF">QO005_001939</name>
</gene>
<dbReference type="Pfam" id="PF11972">
    <property type="entry name" value="HTH_13"/>
    <property type="match status" value="1"/>
</dbReference>
<feature type="domain" description="DUF1612" evidence="1">
    <location>
        <begin position="151"/>
        <end position="276"/>
    </location>
</feature>
<evidence type="ECO:0000259" key="1">
    <source>
        <dbReference type="Pfam" id="PF07756"/>
    </source>
</evidence>
<sequence>MRLDERLARSAIAPGLKARGDYADAVASLWLDGELVHMEDLVFHDARMDLRSPTHELTLAHLILRTRRDIAAQPPDWPFSEAGLRRLRGRQGQIEEATRVETAVQQPEPTAAPDDAFEAELRAFDALLERTGKVVQEAWSETRSPLPKDPLVYDLDWNEDERLSEWLDVVNGCRVLPPVLAAAVVLDAWQTLSVSEHSPWLGRLLAAAYLVREGTARHHLPAFCTGLKAVPRERRHARSRTVRLLAILEGLQLSAEFGLKEHDRLILARAGLERRFESSRENSRLPQLADFVLSRPMVSTRMVARELSITPQGALILIKALNLRELTGRGRFRAWGIL</sequence>